<proteinExistence type="predicted"/>
<dbReference type="AlphaFoldDB" id="A0AAD9IHT6"/>
<feature type="compositionally biased region" description="Basic and acidic residues" evidence="1">
    <location>
        <begin position="123"/>
        <end position="139"/>
    </location>
</feature>
<gene>
    <name evidence="2" type="ORF">QBZ16_000917</name>
</gene>
<sequence length="190" mass="20797">MPSPVFRAVSQRSRAQAAKRVNNVQRYLASVPESAPNPFEIGRVTPELVQRHKLGVPAATSALPRREQPDPRAEDGLADSLNGVLAARERGQSTPAAAQALENLARAREAARLAAASSSNPFEVKRPSVRQAEEARPAEENPFLRNVSAEKLQSYARDLKQAAPADGQSKKKSYWKPDNGSGQDRHRRVF</sequence>
<evidence type="ECO:0000256" key="1">
    <source>
        <dbReference type="SAM" id="MobiDB-lite"/>
    </source>
</evidence>
<feature type="region of interest" description="Disordered" evidence="1">
    <location>
        <begin position="111"/>
        <end position="190"/>
    </location>
</feature>
<dbReference type="EMBL" id="JASFZW010000010">
    <property type="protein sequence ID" value="KAK2076392.1"/>
    <property type="molecule type" value="Genomic_DNA"/>
</dbReference>
<feature type="region of interest" description="Disordered" evidence="1">
    <location>
        <begin position="55"/>
        <end position="96"/>
    </location>
</feature>
<evidence type="ECO:0000313" key="3">
    <source>
        <dbReference type="Proteomes" id="UP001255856"/>
    </source>
</evidence>
<name>A0AAD9IHT6_PROWI</name>
<organism evidence="2 3">
    <name type="scientific">Prototheca wickerhamii</name>
    <dbReference type="NCBI Taxonomy" id="3111"/>
    <lineage>
        <taxon>Eukaryota</taxon>
        <taxon>Viridiplantae</taxon>
        <taxon>Chlorophyta</taxon>
        <taxon>core chlorophytes</taxon>
        <taxon>Trebouxiophyceae</taxon>
        <taxon>Chlorellales</taxon>
        <taxon>Chlorellaceae</taxon>
        <taxon>Prototheca</taxon>
    </lineage>
</organism>
<protein>
    <submittedName>
        <fullName evidence="2">Uncharacterized protein</fullName>
    </submittedName>
</protein>
<keyword evidence="3" id="KW-1185">Reference proteome</keyword>
<reference evidence="2" key="1">
    <citation type="submission" date="2021-01" db="EMBL/GenBank/DDBJ databases">
        <authorList>
            <person name="Eckstrom K.M.E."/>
        </authorList>
    </citation>
    <scope>NUCLEOTIDE SEQUENCE</scope>
    <source>
        <strain evidence="2">UVCC 0001</strain>
    </source>
</reference>
<comment type="caution">
    <text evidence="2">The sequence shown here is derived from an EMBL/GenBank/DDBJ whole genome shotgun (WGS) entry which is preliminary data.</text>
</comment>
<feature type="compositionally biased region" description="Basic and acidic residues" evidence="1">
    <location>
        <begin position="64"/>
        <end position="75"/>
    </location>
</feature>
<dbReference type="Proteomes" id="UP001255856">
    <property type="component" value="Unassembled WGS sequence"/>
</dbReference>
<evidence type="ECO:0000313" key="2">
    <source>
        <dbReference type="EMBL" id="KAK2076392.1"/>
    </source>
</evidence>
<accession>A0AAD9IHT6</accession>